<sequence>MQNRGLCLFKFGRPSQRRAHVAPVAQPRHKFGFGSSRKQQNGAAPVATNTVPSNSLALKLKSMISPYPQIATSNKRSKRSSVGGLVSKLAPAAATAAGVSAVSKRQPRSFGFKKRRPAQAPINTKRGIFSRPQKPRKY</sequence>
<feature type="compositionally biased region" description="Basic residues" evidence="1">
    <location>
        <begin position="105"/>
        <end position="117"/>
    </location>
</feature>
<evidence type="ECO:0000256" key="1">
    <source>
        <dbReference type="SAM" id="MobiDB-lite"/>
    </source>
</evidence>
<name>A0A0B7NBU9_9FUNG</name>
<evidence type="ECO:0000313" key="3">
    <source>
        <dbReference type="Proteomes" id="UP000054107"/>
    </source>
</evidence>
<accession>A0A0B7NBU9</accession>
<dbReference type="EMBL" id="LN727963">
    <property type="protein sequence ID" value="CEP12449.1"/>
    <property type="molecule type" value="Genomic_DNA"/>
</dbReference>
<organism evidence="2 3">
    <name type="scientific">Parasitella parasitica</name>
    <dbReference type="NCBI Taxonomy" id="35722"/>
    <lineage>
        <taxon>Eukaryota</taxon>
        <taxon>Fungi</taxon>
        <taxon>Fungi incertae sedis</taxon>
        <taxon>Mucoromycota</taxon>
        <taxon>Mucoromycotina</taxon>
        <taxon>Mucoromycetes</taxon>
        <taxon>Mucorales</taxon>
        <taxon>Mucorineae</taxon>
        <taxon>Mucoraceae</taxon>
        <taxon>Parasitella</taxon>
    </lineage>
</organism>
<feature type="region of interest" description="Disordered" evidence="1">
    <location>
        <begin position="96"/>
        <end position="138"/>
    </location>
</feature>
<gene>
    <name evidence="2" type="primary">PARPA_06413.1 scaffold 22511</name>
</gene>
<feature type="compositionally biased region" description="Polar residues" evidence="1">
    <location>
        <begin position="36"/>
        <end position="48"/>
    </location>
</feature>
<reference evidence="2 3" key="1">
    <citation type="submission" date="2014-09" db="EMBL/GenBank/DDBJ databases">
        <authorList>
            <person name="Ellenberger Sabrina"/>
        </authorList>
    </citation>
    <scope>NUCLEOTIDE SEQUENCE [LARGE SCALE GENOMIC DNA]</scope>
    <source>
        <strain evidence="2 3">CBS 412.66</strain>
    </source>
</reference>
<proteinExistence type="predicted"/>
<keyword evidence="3" id="KW-1185">Reference proteome</keyword>
<feature type="region of interest" description="Disordered" evidence="1">
    <location>
        <begin position="27"/>
        <end position="48"/>
    </location>
</feature>
<protein>
    <submittedName>
        <fullName evidence="2">Uncharacterized protein</fullName>
    </submittedName>
</protein>
<dbReference type="Proteomes" id="UP000054107">
    <property type="component" value="Unassembled WGS sequence"/>
</dbReference>
<evidence type="ECO:0000313" key="2">
    <source>
        <dbReference type="EMBL" id="CEP12449.1"/>
    </source>
</evidence>
<dbReference type="AlphaFoldDB" id="A0A0B7NBU9"/>
<dbReference type="OrthoDB" id="2258814at2759"/>